<sequence>MTTVMPAFYNLDPFWFGSFGTRETVESVSQIEPAANFPPSTAAKTTPRAHDLID</sequence>
<dbReference type="Proteomes" id="UP000256862">
    <property type="component" value="Chromosome CO2235"/>
</dbReference>
<proteinExistence type="predicted"/>
<reference evidence="1 2" key="1">
    <citation type="submission" date="2018-01" db="EMBL/GenBank/DDBJ databases">
        <authorList>
            <person name="Clerissi C."/>
        </authorList>
    </citation>
    <scope>NUCLEOTIDE SEQUENCE [LARGE SCALE GENOMIC DNA]</scope>
    <source>
        <strain evidence="1">Cupriavidus oxalaticus LMG 2235</strain>
    </source>
</reference>
<dbReference type="AlphaFoldDB" id="A0A976BCX3"/>
<comment type="caution">
    <text evidence="1">The sequence shown here is derived from an EMBL/GenBank/DDBJ whole genome shotgun (WGS) entry which is preliminary data.</text>
</comment>
<organism evidence="1 2">
    <name type="scientific">Cupriavidus oxalaticus</name>
    <dbReference type="NCBI Taxonomy" id="96344"/>
    <lineage>
        <taxon>Bacteria</taxon>
        <taxon>Pseudomonadati</taxon>
        <taxon>Pseudomonadota</taxon>
        <taxon>Betaproteobacteria</taxon>
        <taxon>Burkholderiales</taxon>
        <taxon>Burkholderiaceae</taxon>
        <taxon>Cupriavidus</taxon>
    </lineage>
</organism>
<accession>A0A976BCX3</accession>
<evidence type="ECO:0000313" key="1">
    <source>
        <dbReference type="EMBL" id="SPC14268.1"/>
    </source>
</evidence>
<dbReference type="EMBL" id="OGUS01000121">
    <property type="protein sequence ID" value="SPC14268.1"/>
    <property type="molecule type" value="Genomic_DNA"/>
</dbReference>
<gene>
    <name evidence="1" type="ORF">CO2235_200124</name>
</gene>
<protein>
    <submittedName>
        <fullName evidence="1">Uncharacterized protein</fullName>
    </submittedName>
</protein>
<name>A0A976BCX3_9BURK</name>
<evidence type="ECO:0000313" key="2">
    <source>
        <dbReference type="Proteomes" id="UP000256862"/>
    </source>
</evidence>